<dbReference type="InterPro" id="IPR007657">
    <property type="entry name" value="Glycosyltransferase_61"/>
</dbReference>
<dbReference type="OrthoDB" id="182122at2"/>
<keyword evidence="6" id="KW-1185">Reference proteome</keyword>
<gene>
    <name evidence="5" type="ORF">CP500_007995</name>
</gene>
<dbReference type="AlphaFoldDB" id="A0A2G4F2K6"/>
<evidence type="ECO:0000313" key="6">
    <source>
        <dbReference type="Proteomes" id="UP000226442"/>
    </source>
</evidence>
<dbReference type="RefSeq" id="WP_096831864.1">
    <property type="nucleotide sequence ID" value="NZ_NXIB02000035.1"/>
</dbReference>
<comment type="caution">
    <text evidence="5">The sequence shown here is derived from an EMBL/GenBank/DDBJ whole genome shotgun (WGS) entry which is preliminary data.</text>
</comment>
<organism evidence="5 6">
    <name type="scientific">Tychonema bourrellyi FEM_GT703</name>
    <dbReference type="NCBI Taxonomy" id="2040638"/>
    <lineage>
        <taxon>Bacteria</taxon>
        <taxon>Bacillati</taxon>
        <taxon>Cyanobacteriota</taxon>
        <taxon>Cyanophyceae</taxon>
        <taxon>Oscillatoriophycideae</taxon>
        <taxon>Oscillatoriales</taxon>
        <taxon>Microcoleaceae</taxon>
        <taxon>Tychonema</taxon>
    </lineage>
</organism>
<reference evidence="5" key="1">
    <citation type="submission" date="2017-10" db="EMBL/GenBank/DDBJ databases">
        <title>Draft genome sequence of the planktic cyanobacteria Tychonema bourrellyi isolated from alpine lentic freshwater.</title>
        <authorList>
            <person name="Tett A."/>
            <person name="Armanini F."/>
            <person name="Asnicar F."/>
            <person name="Boscaini A."/>
            <person name="Pasolli E."/>
            <person name="Zolfo M."/>
            <person name="Donati C."/>
            <person name="Salmaso N."/>
            <person name="Segata N."/>
        </authorList>
    </citation>
    <scope>NUCLEOTIDE SEQUENCE</scope>
    <source>
        <strain evidence="5">FEM_GT703</strain>
    </source>
</reference>
<dbReference type="Pfam" id="PF04577">
    <property type="entry name" value="Glyco_transf_61"/>
    <property type="match status" value="1"/>
</dbReference>
<dbReference type="EMBL" id="NXIB02000035">
    <property type="protein sequence ID" value="PHX55975.1"/>
    <property type="molecule type" value="Genomic_DNA"/>
</dbReference>
<evidence type="ECO:0000256" key="2">
    <source>
        <dbReference type="ARBA" id="ARBA00022679"/>
    </source>
</evidence>
<accession>A0A2G4F2K6</accession>
<evidence type="ECO:0000256" key="3">
    <source>
        <dbReference type="ARBA" id="ARBA00023180"/>
    </source>
</evidence>
<feature type="domain" description="Glycosyltransferase 61 catalytic" evidence="4">
    <location>
        <begin position="160"/>
        <end position="335"/>
    </location>
</feature>
<name>A0A2G4F2K6_9CYAN</name>
<evidence type="ECO:0000259" key="4">
    <source>
        <dbReference type="Pfam" id="PF04577"/>
    </source>
</evidence>
<evidence type="ECO:0000256" key="1">
    <source>
        <dbReference type="ARBA" id="ARBA00022676"/>
    </source>
</evidence>
<dbReference type="InterPro" id="IPR049625">
    <property type="entry name" value="Glyco_transf_61_cat"/>
</dbReference>
<keyword evidence="3" id="KW-0325">Glycoprotein</keyword>
<proteinExistence type="predicted"/>
<dbReference type="GO" id="GO:0016757">
    <property type="term" value="F:glycosyltransferase activity"/>
    <property type="evidence" value="ECO:0007669"/>
    <property type="project" value="UniProtKB-KW"/>
</dbReference>
<keyword evidence="1" id="KW-0328">Glycosyltransferase</keyword>
<protein>
    <submittedName>
        <fullName evidence="5">DUF563 domain-containing protein</fullName>
    </submittedName>
</protein>
<dbReference type="Proteomes" id="UP000226442">
    <property type="component" value="Unassembled WGS sequence"/>
</dbReference>
<sequence>MANSLISNFQRGYLRDLASKVYNKLKYLIKVYLLFKPYARGVIQLSIDNADRYFGNDPDIKIHKLVTQESIEIPPPKFLGCDFLEIITPFKNEVESVMIDARKPGFAFANNHIITPELKVIYEKDIQFEQLPVYREEISADYQKIPGTMAYLSNTMPQNYGHWFIYTLPMLEIYWKFIDRQEIDYYYIGGSLVNFQRETLVALGIPEEKVVTFPSKPDRAITCVIDRKIQNNGHKYPTIFGYRFARNLFLPKDNYANTKYPKRLYVKRGKVDHREVINDNEVIEYLESIGFESLTMQGRTIQEQADIYYNADAIVSVCGSALTNLLFIREKITVIEIFPFGYLDGFFYALSSYAQANYLYLIGEEIPNNPSAPHFSNLKVNINKLKQICKLAGLV</sequence>
<dbReference type="PANTHER" id="PTHR20961">
    <property type="entry name" value="GLYCOSYLTRANSFERASE"/>
    <property type="match status" value="1"/>
</dbReference>
<evidence type="ECO:0000313" key="5">
    <source>
        <dbReference type="EMBL" id="PHX55975.1"/>
    </source>
</evidence>
<keyword evidence="2" id="KW-0808">Transferase</keyword>